<sequence>MEVAAAKQLLPMARGAPNSPSSSTSSSSPSSAAASPSPRQQQSRYSQAPVPPSPKPVPRIIDTTPFPTTFVQADAANFKQVVQSLTGSDTPPPVAAAAAAQKPAKSHGHHHHHHGGSGLGGGPKKPAFKLYERRIGKNNLKMIAPLAMAAAAAAGASPRKAGAGAAPEMLSPSVLDFPSLALGSPVTPLLADPFNRSPASAAASPGEEDEAAAERAAIARKGFFLHPSPRAAEPPRLLPLFPVTSPRMAPSPAAAAAAPSPLQ</sequence>
<keyword evidence="3" id="KW-0539">Nucleus</keyword>
<dbReference type="Proteomes" id="UP000604825">
    <property type="component" value="Unassembled WGS sequence"/>
</dbReference>
<organism evidence="6 7">
    <name type="scientific">Miscanthus lutarioriparius</name>
    <dbReference type="NCBI Taxonomy" id="422564"/>
    <lineage>
        <taxon>Eukaryota</taxon>
        <taxon>Viridiplantae</taxon>
        <taxon>Streptophyta</taxon>
        <taxon>Embryophyta</taxon>
        <taxon>Tracheophyta</taxon>
        <taxon>Spermatophyta</taxon>
        <taxon>Magnoliopsida</taxon>
        <taxon>Liliopsida</taxon>
        <taxon>Poales</taxon>
        <taxon>Poaceae</taxon>
        <taxon>PACMAD clade</taxon>
        <taxon>Panicoideae</taxon>
        <taxon>Andropogonodae</taxon>
        <taxon>Andropogoneae</taxon>
        <taxon>Saccharinae</taxon>
        <taxon>Miscanthus</taxon>
    </lineage>
</organism>
<evidence type="ECO:0000259" key="5">
    <source>
        <dbReference type="Pfam" id="PF05678"/>
    </source>
</evidence>
<dbReference type="OrthoDB" id="784396at2759"/>
<dbReference type="PANTHER" id="PTHR33402">
    <property type="entry name" value="VQ MOTIF-CONTAINING PROTEIN 11-LIKE"/>
    <property type="match status" value="1"/>
</dbReference>
<feature type="compositionally biased region" description="Low complexity" evidence="4">
    <location>
        <begin position="250"/>
        <end position="263"/>
    </location>
</feature>
<dbReference type="EMBL" id="CAJGYO010000017">
    <property type="protein sequence ID" value="CAD6333188.1"/>
    <property type="molecule type" value="Genomic_DNA"/>
</dbReference>
<dbReference type="InterPro" id="IPR039611">
    <property type="entry name" value="VQ_4/11/13/19/31/33"/>
</dbReference>
<accession>A0A811RWH6</accession>
<feature type="region of interest" description="Disordered" evidence="4">
    <location>
        <begin position="227"/>
        <end position="263"/>
    </location>
</feature>
<evidence type="ECO:0000313" key="6">
    <source>
        <dbReference type="EMBL" id="CAD6333188.1"/>
    </source>
</evidence>
<evidence type="ECO:0000256" key="2">
    <source>
        <dbReference type="ARBA" id="ARBA00022553"/>
    </source>
</evidence>
<feature type="domain" description="VQ" evidence="5">
    <location>
        <begin position="65"/>
        <end position="92"/>
    </location>
</feature>
<feature type="region of interest" description="Disordered" evidence="4">
    <location>
        <begin position="1"/>
        <end position="68"/>
    </location>
</feature>
<gene>
    <name evidence="6" type="ORF">NCGR_LOCUS57286</name>
</gene>
<feature type="compositionally biased region" description="Low complexity" evidence="4">
    <location>
        <begin position="19"/>
        <end position="48"/>
    </location>
</feature>
<dbReference type="InterPro" id="IPR008889">
    <property type="entry name" value="VQ"/>
</dbReference>
<evidence type="ECO:0000256" key="3">
    <source>
        <dbReference type="ARBA" id="ARBA00023242"/>
    </source>
</evidence>
<feature type="region of interest" description="Disordered" evidence="4">
    <location>
        <begin position="86"/>
        <end position="125"/>
    </location>
</feature>
<feature type="compositionally biased region" description="Low complexity" evidence="4">
    <location>
        <begin position="227"/>
        <end position="242"/>
    </location>
</feature>
<feature type="compositionally biased region" description="Basic residues" evidence="4">
    <location>
        <begin position="104"/>
        <end position="115"/>
    </location>
</feature>
<dbReference type="AlphaFoldDB" id="A0A811RWH6"/>
<proteinExistence type="predicted"/>
<name>A0A811RWH6_9POAL</name>
<dbReference type="PANTHER" id="PTHR33402:SF15">
    <property type="entry name" value="OS05G0519000 PROTEIN"/>
    <property type="match status" value="1"/>
</dbReference>
<dbReference type="Pfam" id="PF05678">
    <property type="entry name" value="VQ"/>
    <property type="match status" value="1"/>
</dbReference>
<evidence type="ECO:0000256" key="4">
    <source>
        <dbReference type="SAM" id="MobiDB-lite"/>
    </source>
</evidence>
<evidence type="ECO:0000313" key="7">
    <source>
        <dbReference type="Proteomes" id="UP000604825"/>
    </source>
</evidence>
<keyword evidence="7" id="KW-1185">Reference proteome</keyword>
<dbReference type="GO" id="GO:0005634">
    <property type="term" value="C:nucleus"/>
    <property type="evidence" value="ECO:0007669"/>
    <property type="project" value="UniProtKB-SubCell"/>
</dbReference>
<reference evidence="6" key="1">
    <citation type="submission" date="2020-10" db="EMBL/GenBank/DDBJ databases">
        <authorList>
            <person name="Han B."/>
            <person name="Lu T."/>
            <person name="Zhao Q."/>
            <person name="Huang X."/>
            <person name="Zhao Y."/>
        </authorList>
    </citation>
    <scope>NUCLEOTIDE SEQUENCE</scope>
</reference>
<comment type="caution">
    <text evidence="6">The sequence shown here is derived from an EMBL/GenBank/DDBJ whole genome shotgun (WGS) entry which is preliminary data.</text>
</comment>
<evidence type="ECO:0000256" key="1">
    <source>
        <dbReference type="ARBA" id="ARBA00004123"/>
    </source>
</evidence>
<keyword evidence="2" id="KW-0597">Phosphoprotein</keyword>
<comment type="subcellular location">
    <subcellularLocation>
        <location evidence="1">Nucleus</location>
    </subcellularLocation>
</comment>
<protein>
    <recommendedName>
        <fullName evidence="5">VQ domain-containing protein</fullName>
    </recommendedName>
</protein>